<evidence type="ECO:0000256" key="17">
    <source>
        <dbReference type="ARBA" id="ARBA00048623"/>
    </source>
</evidence>
<dbReference type="EC" id="2.7.8.26" evidence="5 19"/>
<evidence type="ECO:0000256" key="9">
    <source>
        <dbReference type="ARBA" id="ARBA00022679"/>
    </source>
</evidence>
<feature type="transmembrane region" description="Helical" evidence="19">
    <location>
        <begin position="107"/>
        <end position="129"/>
    </location>
</feature>
<evidence type="ECO:0000256" key="15">
    <source>
        <dbReference type="ARBA" id="ARBA00032605"/>
    </source>
</evidence>
<evidence type="ECO:0000256" key="11">
    <source>
        <dbReference type="ARBA" id="ARBA00022842"/>
    </source>
</evidence>
<keyword evidence="13 19" id="KW-0472">Membrane</keyword>
<dbReference type="PANTHER" id="PTHR34148:SF1">
    <property type="entry name" value="ADENOSYLCOBINAMIDE-GDP RIBAZOLETRANSFERASE"/>
    <property type="match status" value="1"/>
</dbReference>
<evidence type="ECO:0000256" key="3">
    <source>
        <dbReference type="ARBA" id="ARBA00004663"/>
    </source>
</evidence>
<dbReference type="EMBL" id="NVYO01000001">
    <property type="protein sequence ID" value="PBQ22992.1"/>
    <property type="molecule type" value="Genomic_DNA"/>
</dbReference>
<evidence type="ECO:0000256" key="13">
    <source>
        <dbReference type="ARBA" id="ARBA00023136"/>
    </source>
</evidence>
<comment type="function">
    <text evidence="14 19">Joins adenosylcobinamide-GDP and alpha-ribazole to generate adenosylcobalamin (Ado-cobalamin). Also synthesizes adenosylcobalamin 5'-phosphate from adenosylcobinamide-GDP and alpha-ribazole 5'-phosphate.</text>
</comment>
<dbReference type="GO" id="GO:0051073">
    <property type="term" value="F:adenosylcobinamide-GDP ribazoletransferase activity"/>
    <property type="evidence" value="ECO:0007669"/>
    <property type="project" value="UniProtKB-UniRule"/>
</dbReference>
<dbReference type="RefSeq" id="WP_096109715.1">
    <property type="nucleotide sequence ID" value="NZ_NVYO01000001.1"/>
</dbReference>
<feature type="transmembrane region" description="Helical" evidence="19">
    <location>
        <begin position="230"/>
        <end position="248"/>
    </location>
</feature>
<keyword evidence="12 19" id="KW-1133">Transmembrane helix</keyword>
<gene>
    <name evidence="19" type="primary">cobS</name>
    <name evidence="20" type="ORF">CNR29_02735</name>
</gene>
<reference evidence="20 21" key="1">
    <citation type="submission" date="2017-09" db="EMBL/GenBank/DDBJ databases">
        <title>Genome sequence of Lactobacillus brevis D7.</title>
        <authorList>
            <person name="Kwon M.-S."/>
            <person name="Lim S.K."/>
            <person name="Choi H.-J."/>
        </authorList>
    </citation>
    <scope>NUCLEOTIDE SEQUENCE [LARGE SCALE GENOMIC DNA]</scope>
    <source>
        <strain evidence="20 21">D7</strain>
    </source>
</reference>
<evidence type="ECO:0000256" key="19">
    <source>
        <dbReference type="HAMAP-Rule" id="MF_00719"/>
    </source>
</evidence>
<keyword evidence="11 19" id="KW-0460">Magnesium</keyword>
<evidence type="ECO:0000313" key="21">
    <source>
        <dbReference type="Proteomes" id="UP000217918"/>
    </source>
</evidence>
<keyword evidence="10 19" id="KW-0812">Transmembrane</keyword>
<comment type="similarity">
    <text evidence="4 19">Belongs to the CobS family.</text>
</comment>
<comment type="subcellular location">
    <subcellularLocation>
        <location evidence="2 19">Cell membrane</location>
        <topology evidence="2 19">Multi-pass membrane protein</topology>
    </subcellularLocation>
</comment>
<evidence type="ECO:0000256" key="7">
    <source>
        <dbReference type="ARBA" id="ARBA00022475"/>
    </source>
</evidence>
<accession>A0A2A3TVB0</accession>
<evidence type="ECO:0000256" key="6">
    <source>
        <dbReference type="ARBA" id="ARBA00015850"/>
    </source>
</evidence>
<comment type="cofactor">
    <cofactor evidence="1 19">
        <name>Mg(2+)</name>
        <dbReference type="ChEBI" id="CHEBI:18420"/>
    </cofactor>
</comment>
<evidence type="ECO:0000256" key="10">
    <source>
        <dbReference type="ARBA" id="ARBA00022692"/>
    </source>
</evidence>
<dbReference type="Pfam" id="PF02654">
    <property type="entry name" value="CobS"/>
    <property type="match status" value="1"/>
</dbReference>
<dbReference type="GO" id="GO:0009236">
    <property type="term" value="P:cobalamin biosynthetic process"/>
    <property type="evidence" value="ECO:0007669"/>
    <property type="project" value="UniProtKB-UniRule"/>
</dbReference>
<keyword evidence="7 19" id="KW-1003">Cell membrane</keyword>
<evidence type="ECO:0000256" key="4">
    <source>
        <dbReference type="ARBA" id="ARBA00010561"/>
    </source>
</evidence>
<evidence type="ECO:0000256" key="12">
    <source>
        <dbReference type="ARBA" id="ARBA00022989"/>
    </source>
</evidence>
<keyword evidence="8 19" id="KW-0169">Cobalamin biosynthesis</keyword>
<dbReference type="HAMAP" id="MF_00719">
    <property type="entry name" value="CobS"/>
    <property type="match status" value="1"/>
</dbReference>
<comment type="catalytic activity">
    <reaction evidence="18 19">
        <text>alpha-ribazole 5'-phosphate + adenosylcob(III)inamide-GDP = adenosylcob(III)alamin 5'-phosphate + GMP + H(+)</text>
        <dbReference type="Rhea" id="RHEA:23560"/>
        <dbReference type="ChEBI" id="CHEBI:15378"/>
        <dbReference type="ChEBI" id="CHEBI:57918"/>
        <dbReference type="ChEBI" id="CHEBI:58115"/>
        <dbReference type="ChEBI" id="CHEBI:60487"/>
        <dbReference type="ChEBI" id="CHEBI:60493"/>
        <dbReference type="EC" id="2.7.8.26"/>
    </reaction>
</comment>
<comment type="caution">
    <text evidence="20">The sequence shown here is derived from an EMBL/GenBank/DDBJ whole genome shotgun (WGS) entry which is preliminary data.</text>
</comment>
<dbReference type="InterPro" id="IPR003805">
    <property type="entry name" value="CobS"/>
</dbReference>
<dbReference type="GO" id="GO:0008818">
    <property type="term" value="F:cobalamin 5'-phosphate synthase activity"/>
    <property type="evidence" value="ECO:0007669"/>
    <property type="project" value="UniProtKB-UniRule"/>
</dbReference>
<dbReference type="AlphaFoldDB" id="A0A2A3TVB0"/>
<comment type="pathway">
    <text evidence="3 19">Cofactor biosynthesis; adenosylcobalamin biosynthesis; adenosylcobalamin from cob(II)yrinate a,c-diamide: step 7/7.</text>
</comment>
<proteinExistence type="inferred from homology"/>
<comment type="catalytic activity">
    <reaction evidence="17 19">
        <text>alpha-ribazole + adenosylcob(III)inamide-GDP = adenosylcob(III)alamin + GMP + H(+)</text>
        <dbReference type="Rhea" id="RHEA:16049"/>
        <dbReference type="ChEBI" id="CHEBI:10329"/>
        <dbReference type="ChEBI" id="CHEBI:15378"/>
        <dbReference type="ChEBI" id="CHEBI:18408"/>
        <dbReference type="ChEBI" id="CHEBI:58115"/>
        <dbReference type="ChEBI" id="CHEBI:60487"/>
        <dbReference type="EC" id="2.7.8.26"/>
    </reaction>
</comment>
<feature type="transmembrane region" description="Helical" evidence="19">
    <location>
        <begin position="179"/>
        <end position="198"/>
    </location>
</feature>
<dbReference type="Proteomes" id="UP000217918">
    <property type="component" value="Unassembled WGS sequence"/>
</dbReference>
<feature type="transmembrane region" description="Helical" evidence="19">
    <location>
        <begin position="63"/>
        <end position="83"/>
    </location>
</feature>
<evidence type="ECO:0000256" key="16">
    <source>
        <dbReference type="ARBA" id="ARBA00032853"/>
    </source>
</evidence>
<evidence type="ECO:0000256" key="5">
    <source>
        <dbReference type="ARBA" id="ARBA00013200"/>
    </source>
</evidence>
<dbReference type="GO" id="GO:0005886">
    <property type="term" value="C:plasma membrane"/>
    <property type="evidence" value="ECO:0007669"/>
    <property type="project" value="UniProtKB-SubCell"/>
</dbReference>
<organism evidence="20 21">
    <name type="scientific">Levilactobacillus brevis</name>
    <name type="common">Lactobacillus brevis</name>
    <dbReference type="NCBI Taxonomy" id="1580"/>
    <lineage>
        <taxon>Bacteria</taxon>
        <taxon>Bacillati</taxon>
        <taxon>Bacillota</taxon>
        <taxon>Bacilli</taxon>
        <taxon>Lactobacillales</taxon>
        <taxon>Lactobacillaceae</taxon>
        <taxon>Levilactobacillus</taxon>
    </lineage>
</organism>
<dbReference type="PANTHER" id="PTHR34148">
    <property type="entry name" value="ADENOSYLCOBINAMIDE-GDP RIBAZOLETRANSFERASE"/>
    <property type="match status" value="1"/>
</dbReference>
<name>A0A2A3TVB0_LEVBR</name>
<keyword evidence="9 19" id="KW-0808">Transferase</keyword>
<evidence type="ECO:0000313" key="20">
    <source>
        <dbReference type="EMBL" id="PBQ22992.1"/>
    </source>
</evidence>
<evidence type="ECO:0000256" key="8">
    <source>
        <dbReference type="ARBA" id="ARBA00022573"/>
    </source>
</evidence>
<dbReference type="UniPathway" id="UPA00148">
    <property type="reaction ID" value="UER00238"/>
</dbReference>
<feature type="transmembrane region" description="Helical" evidence="19">
    <location>
        <begin position="34"/>
        <end position="57"/>
    </location>
</feature>
<feature type="transmembrane region" description="Helical" evidence="19">
    <location>
        <begin position="204"/>
        <end position="223"/>
    </location>
</feature>
<evidence type="ECO:0000256" key="1">
    <source>
        <dbReference type="ARBA" id="ARBA00001946"/>
    </source>
</evidence>
<evidence type="ECO:0000256" key="18">
    <source>
        <dbReference type="ARBA" id="ARBA00049504"/>
    </source>
</evidence>
<evidence type="ECO:0000256" key="2">
    <source>
        <dbReference type="ARBA" id="ARBA00004651"/>
    </source>
</evidence>
<evidence type="ECO:0000256" key="14">
    <source>
        <dbReference type="ARBA" id="ARBA00025228"/>
    </source>
</evidence>
<sequence length="253" mass="28179">MLKALVLFGQFFTRIYIPVEIDDVTNKFKQSIQYITVFGLLLGVIEAAILGGLSFLFPLWLAWIFYWVLDGFVTGGFHLDALADTADGLFSSRTTDRIFEIMKDSRLGTMGSLALLYFYLTVIGCGISLSHYLNWWQMMYLAAIMTMLTKTGVSLLFYKMIYAGAQGGLASIWTGVKSWRILIAQLFSVIVIGFALGWRGLVGYVAMVLVAVLYRHHIIRVLGGFSGDTVGAYANLAQVVFLLAYLVTVRLTI</sequence>
<protein>
    <recommendedName>
        <fullName evidence="6 19">Adenosylcobinamide-GDP ribazoletransferase</fullName>
        <ecNumber evidence="5 19">2.7.8.26</ecNumber>
    </recommendedName>
    <alternativeName>
        <fullName evidence="16 19">Cobalamin synthase</fullName>
    </alternativeName>
    <alternativeName>
        <fullName evidence="15 19">Cobalamin-5'-phosphate synthase</fullName>
    </alternativeName>
</protein>